<dbReference type="AlphaFoldDB" id="A0A433QLE9"/>
<organism evidence="1 2">
    <name type="scientific">Jimgerdemannia flammicorona</name>
    <dbReference type="NCBI Taxonomy" id="994334"/>
    <lineage>
        <taxon>Eukaryota</taxon>
        <taxon>Fungi</taxon>
        <taxon>Fungi incertae sedis</taxon>
        <taxon>Mucoromycota</taxon>
        <taxon>Mucoromycotina</taxon>
        <taxon>Endogonomycetes</taxon>
        <taxon>Endogonales</taxon>
        <taxon>Endogonaceae</taxon>
        <taxon>Jimgerdemannia</taxon>
    </lineage>
</organism>
<accession>A0A433QLE9</accession>
<evidence type="ECO:0000313" key="2">
    <source>
        <dbReference type="Proteomes" id="UP000274822"/>
    </source>
</evidence>
<evidence type="ECO:0000313" key="1">
    <source>
        <dbReference type="EMBL" id="RUS30597.1"/>
    </source>
</evidence>
<comment type="caution">
    <text evidence="1">The sequence shown here is derived from an EMBL/GenBank/DDBJ whole genome shotgun (WGS) entry which is preliminary data.</text>
</comment>
<sequence length="63" mass="6960">KGLAESFGIMVNYNYLPRHIECNNEQYLHDGTIAVSEGVGAETMDEGTEWLRTCVGEKVKVVG</sequence>
<dbReference type="Gene3D" id="3.40.630.150">
    <property type="entry name" value="Malonyl-CoA decarboxylase, catalytic domain"/>
    <property type="match status" value="1"/>
</dbReference>
<dbReference type="EMBL" id="RBNJ01003723">
    <property type="protein sequence ID" value="RUS30597.1"/>
    <property type="molecule type" value="Genomic_DNA"/>
</dbReference>
<reference evidence="1 2" key="1">
    <citation type="journal article" date="2018" name="New Phytol.">
        <title>Phylogenomics of Endogonaceae and evolution of mycorrhizas within Mucoromycota.</title>
        <authorList>
            <person name="Chang Y."/>
            <person name="Desiro A."/>
            <person name="Na H."/>
            <person name="Sandor L."/>
            <person name="Lipzen A."/>
            <person name="Clum A."/>
            <person name="Barry K."/>
            <person name="Grigoriev I.V."/>
            <person name="Martin F.M."/>
            <person name="Stajich J.E."/>
            <person name="Smith M.E."/>
            <person name="Bonito G."/>
            <person name="Spatafora J.W."/>
        </authorList>
    </citation>
    <scope>NUCLEOTIDE SEQUENCE [LARGE SCALE GENOMIC DNA]</scope>
    <source>
        <strain evidence="1 2">AD002</strain>
    </source>
</reference>
<keyword evidence="2" id="KW-1185">Reference proteome</keyword>
<feature type="non-terminal residue" evidence="1">
    <location>
        <position position="1"/>
    </location>
</feature>
<proteinExistence type="predicted"/>
<gene>
    <name evidence="1" type="ORF">BC938DRAFT_479198</name>
</gene>
<dbReference type="Proteomes" id="UP000274822">
    <property type="component" value="Unassembled WGS sequence"/>
</dbReference>
<protein>
    <submittedName>
        <fullName evidence="1">Uncharacterized protein</fullName>
    </submittedName>
</protein>
<dbReference type="InterPro" id="IPR042303">
    <property type="entry name" value="Malonyl_CoA_deC_C_sf"/>
</dbReference>
<name>A0A433QLE9_9FUNG</name>